<dbReference type="PATRIC" id="fig|679201.3.peg.1860"/>
<dbReference type="InterPro" id="IPR050833">
    <property type="entry name" value="Poly_Biosynth_Transport"/>
</dbReference>
<keyword evidence="4 7" id="KW-0812">Transmembrane</keyword>
<name>G5GRG4_9FIRM</name>
<dbReference type="EMBL" id="ACZM01000018">
    <property type="protein sequence ID" value="EHG19530.1"/>
    <property type="molecule type" value="Genomic_DNA"/>
</dbReference>
<dbReference type="PANTHER" id="PTHR30250:SF10">
    <property type="entry name" value="LIPOPOLYSACCHARIDE BIOSYNTHESIS PROTEIN WZXC"/>
    <property type="match status" value="1"/>
</dbReference>
<evidence type="ECO:0000256" key="7">
    <source>
        <dbReference type="SAM" id="Phobius"/>
    </source>
</evidence>
<evidence type="ECO:0000256" key="5">
    <source>
        <dbReference type="ARBA" id="ARBA00022989"/>
    </source>
</evidence>
<comment type="similarity">
    <text evidence="2">Belongs to the polysaccharide synthase family.</text>
</comment>
<dbReference type="Proteomes" id="UP000004129">
    <property type="component" value="Unassembled WGS sequence"/>
</dbReference>
<keyword evidence="5 7" id="KW-1133">Transmembrane helix</keyword>
<keyword evidence="6 7" id="KW-0472">Membrane</keyword>
<dbReference type="eggNOG" id="COG2244">
    <property type="taxonomic scope" value="Bacteria"/>
</dbReference>
<gene>
    <name evidence="8" type="ORF">HMPREF9334_01845</name>
</gene>
<feature type="transmembrane region" description="Helical" evidence="7">
    <location>
        <begin position="286"/>
        <end position="306"/>
    </location>
</feature>
<evidence type="ECO:0000256" key="2">
    <source>
        <dbReference type="ARBA" id="ARBA00007430"/>
    </source>
</evidence>
<feature type="transmembrane region" description="Helical" evidence="7">
    <location>
        <begin position="442"/>
        <end position="463"/>
    </location>
</feature>
<keyword evidence="9" id="KW-1185">Reference proteome</keyword>
<evidence type="ECO:0000256" key="4">
    <source>
        <dbReference type="ARBA" id="ARBA00022692"/>
    </source>
</evidence>
<feature type="transmembrane region" description="Helical" evidence="7">
    <location>
        <begin position="326"/>
        <end position="346"/>
    </location>
</feature>
<feature type="transmembrane region" description="Helical" evidence="7">
    <location>
        <begin position="367"/>
        <end position="393"/>
    </location>
</feature>
<evidence type="ECO:0000313" key="8">
    <source>
        <dbReference type="EMBL" id="EHG19530.1"/>
    </source>
</evidence>
<feature type="transmembrane region" description="Helical" evidence="7">
    <location>
        <begin position="82"/>
        <end position="102"/>
    </location>
</feature>
<dbReference type="AlphaFoldDB" id="G5GRG4"/>
<dbReference type="Pfam" id="PF13440">
    <property type="entry name" value="Polysacc_synt_3"/>
    <property type="match status" value="1"/>
</dbReference>
<dbReference type="PANTHER" id="PTHR30250">
    <property type="entry name" value="PST FAMILY PREDICTED COLANIC ACID TRANSPORTER"/>
    <property type="match status" value="1"/>
</dbReference>
<dbReference type="CDD" id="cd13127">
    <property type="entry name" value="MATE_tuaB_like"/>
    <property type="match status" value="1"/>
</dbReference>
<evidence type="ECO:0000256" key="1">
    <source>
        <dbReference type="ARBA" id="ARBA00004651"/>
    </source>
</evidence>
<evidence type="ECO:0000256" key="6">
    <source>
        <dbReference type="ARBA" id="ARBA00023136"/>
    </source>
</evidence>
<proteinExistence type="inferred from homology"/>
<reference evidence="8 9" key="1">
    <citation type="submission" date="2011-08" db="EMBL/GenBank/DDBJ databases">
        <title>The Genome Sequence of Selenomonas infelix ATCC 43532.</title>
        <authorList>
            <consortium name="The Broad Institute Genome Sequencing Platform"/>
            <person name="Earl A."/>
            <person name="Ward D."/>
            <person name="Feldgarden M."/>
            <person name="Gevers D."/>
            <person name="Izard J."/>
            <person name="Blanton J.M."/>
            <person name="Baranova O.V."/>
            <person name="Dewhirst F.E."/>
            <person name="Young S.K."/>
            <person name="Zeng Q."/>
            <person name="Gargeya S."/>
            <person name="Fitzgerald M."/>
            <person name="Haas B."/>
            <person name="Abouelleil A."/>
            <person name="Alvarado L."/>
            <person name="Arachchi H.M."/>
            <person name="Berlin A."/>
            <person name="Brown A."/>
            <person name="Chapman S.B."/>
            <person name="Chen Z."/>
            <person name="Dunbar C."/>
            <person name="Freedman E."/>
            <person name="Gearin G."/>
            <person name="Gellesch M."/>
            <person name="Goldberg J."/>
            <person name="Griggs A."/>
            <person name="Gujja S."/>
            <person name="Heiman D."/>
            <person name="Howarth C."/>
            <person name="Larson L."/>
            <person name="Lui A."/>
            <person name="MacDonald P.J.P."/>
            <person name="Montmayeur A."/>
            <person name="Murphy C."/>
            <person name="Neiman D."/>
            <person name="Pearson M."/>
            <person name="Priest M."/>
            <person name="Roberts A."/>
            <person name="Saif S."/>
            <person name="Shea T."/>
            <person name="Shenoy N."/>
            <person name="Sisk P."/>
            <person name="Stolte C."/>
            <person name="Sykes S."/>
            <person name="Wortman J."/>
            <person name="Nusbaum C."/>
            <person name="Birren B."/>
        </authorList>
    </citation>
    <scope>NUCLEOTIDE SEQUENCE [LARGE SCALE GENOMIC DNA]</scope>
    <source>
        <strain evidence="8 9">ATCC 43532</strain>
    </source>
</reference>
<dbReference type="STRING" id="679201.HMPREF9334_01845"/>
<evidence type="ECO:0000313" key="9">
    <source>
        <dbReference type="Proteomes" id="UP000004129"/>
    </source>
</evidence>
<dbReference type="RefSeq" id="WP_006693280.1">
    <property type="nucleotide sequence ID" value="NZ_JH376800.1"/>
</dbReference>
<organism evidence="8 9">
    <name type="scientific">Selenomonas infelix ATCC 43532</name>
    <dbReference type="NCBI Taxonomy" id="679201"/>
    <lineage>
        <taxon>Bacteria</taxon>
        <taxon>Bacillati</taxon>
        <taxon>Bacillota</taxon>
        <taxon>Negativicutes</taxon>
        <taxon>Selenomonadales</taxon>
        <taxon>Selenomonadaceae</taxon>
        <taxon>Selenomonas</taxon>
    </lineage>
</organism>
<comment type="subcellular location">
    <subcellularLocation>
        <location evidence="1">Cell membrane</location>
        <topology evidence="1">Multi-pass membrane protein</topology>
    </subcellularLocation>
</comment>
<dbReference type="HOGENOM" id="CLU_026911_5_2_9"/>
<sequence>MDKEKIQRATVAGVVWKFLERGSSQVVTLLVSIVLARLLSPDEYGIIAMTMIFIALTEVFLKNGIGDALIQQAQYDARSFSTMFYVSLGISGLLYVILYAAAPYFGSLMNSDELPLVLRVLGLRLPFSAMYSIQQAYVSQQMVFRKLFPSTLSSTVVSGFVGLGLAYMGYGVWALVGQNLTAVAIRTASLQLLIPWRPSLVFDGAAFHRLFSFGWRVLVTNVISTVFSEMRGFFIGRFYSPADLAFANQGARFPQLIAGNISTAFSDTLFPAFSHLREDRKQLRGAASAAMTTGGFLVAGLMGVLAGTADSLIHVVLTDKWMACVPYLQCVCILELFAFLSVVNLQTLLGLGRADIVLKLELIKKPVYFLLISIGVMFSPLAIVALHALYSIIGFCMNAVPNRKLIDYHLSDQLRDVLPSIFLALILSGLLQYTQYILPHEFFYLCMEGLVGITLYIALGKLFCLRGAETLCQGAYTRIKNVRHRGDDN</sequence>
<accession>G5GRG4</accession>
<evidence type="ECO:0000256" key="3">
    <source>
        <dbReference type="ARBA" id="ARBA00022475"/>
    </source>
</evidence>
<feature type="transmembrane region" description="Helical" evidence="7">
    <location>
        <begin position="154"/>
        <end position="176"/>
    </location>
</feature>
<keyword evidence="3" id="KW-1003">Cell membrane</keyword>
<dbReference type="GO" id="GO:0005886">
    <property type="term" value="C:plasma membrane"/>
    <property type="evidence" value="ECO:0007669"/>
    <property type="project" value="UniProtKB-SubCell"/>
</dbReference>
<comment type="caution">
    <text evidence="8">The sequence shown here is derived from an EMBL/GenBank/DDBJ whole genome shotgun (WGS) entry which is preliminary data.</text>
</comment>
<protein>
    <recommendedName>
        <fullName evidence="10">Polysaccharide biosynthesis protein C-terminal domain-containing protein</fullName>
    </recommendedName>
</protein>
<evidence type="ECO:0008006" key="10">
    <source>
        <dbReference type="Google" id="ProtNLM"/>
    </source>
</evidence>